<accession>A0A8S1WTL5</accession>
<protein>
    <submittedName>
        <fullName evidence="1">Uncharacterized protein</fullName>
    </submittedName>
</protein>
<evidence type="ECO:0000313" key="2">
    <source>
        <dbReference type="Proteomes" id="UP000683925"/>
    </source>
</evidence>
<proteinExistence type="predicted"/>
<evidence type="ECO:0000313" key="1">
    <source>
        <dbReference type="EMBL" id="CAD8193113.1"/>
    </source>
</evidence>
<sequence>MKKGGNILYELCQEQKIESDCQINDIFANYNSSILIVSKTLKNQEIVILNLYQFKEGLMKQFQIQSHSQTAIYRTPNSNMFISQHIYDYEIILRNQSYVALNSSKYLNQMQFQIYQLGNGKTQVNLAKRNHIKFCYFTTYYENFQFVMNDQEDICIYSYKIKIVKELAFRNYMKNVSKSAIVFNKKQKGAWVKFQKIEDNYYVQAMLFNQSTQELICSCVDEYQSKGFINIFKLKNGSNWSVTKQLKIVHGQNSLYFLNQKTLAVFYHFDYQLNLYQLQENGWFKKFKCIEVMEIDESLQDDKQQGDHQSQKDENSVKDFCAVQLSQKQKGNIIFSECMQFHIVYNNTTLNIIDINAEEDQILQKRIEIAKTNSFGYSSITQDGKYYINFSNDQKKLQIYKIDIIKK</sequence>
<organism evidence="1 2">
    <name type="scientific">Paramecium octaurelia</name>
    <dbReference type="NCBI Taxonomy" id="43137"/>
    <lineage>
        <taxon>Eukaryota</taxon>
        <taxon>Sar</taxon>
        <taxon>Alveolata</taxon>
        <taxon>Ciliophora</taxon>
        <taxon>Intramacronucleata</taxon>
        <taxon>Oligohymenophorea</taxon>
        <taxon>Peniculida</taxon>
        <taxon>Parameciidae</taxon>
        <taxon>Paramecium</taxon>
    </lineage>
</organism>
<dbReference type="Proteomes" id="UP000683925">
    <property type="component" value="Unassembled WGS sequence"/>
</dbReference>
<dbReference type="EMBL" id="CAJJDP010000103">
    <property type="protein sequence ID" value="CAD8193113.1"/>
    <property type="molecule type" value="Genomic_DNA"/>
</dbReference>
<comment type="caution">
    <text evidence="1">The sequence shown here is derived from an EMBL/GenBank/DDBJ whole genome shotgun (WGS) entry which is preliminary data.</text>
</comment>
<name>A0A8S1WTL5_PAROT</name>
<dbReference type="AlphaFoldDB" id="A0A8S1WTL5"/>
<gene>
    <name evidence="1" type="ORF">POCTA_138.1.T1030217</name>
</gene>
<reference evidence="1" key="1">
    <citation type="submission" date="2021-01" db="EMBL/GenBank/DDBJ databases">
        <authorList>
            <consortium name="Genoscope - CEA"/>
            <person name="William W."/>
        </authorList>
    </citation>
    <scope>NUCLEOTIDE SEQUENCE</scope>
</reference>
<keyword evidence="2" id="KW-1185">Reference proteome</keyword>